<keyword evidence="3" id="KW-1185">Reference proteome</keyword>
<feature type="compositionally biased region" description="Low complexity" evidence="1">
    <location>
        <begin position="275"/>
        <end position="289"/>
    </location>
</feature>
<protein>
    <submittedName>
        <fullName evidence="2">Uncharacterized protein</fullName>
    </submittedName>
</protein>
<evidence type="ECO:0000313" key="3">
    <source>
        <dbReference type="Proteomes" id="UP000234331"/>
    </source>
</evidence>
<evidence type="ECO:0000313" key="2">
    <source>
        <dbReference type="EMBL" id="SNQ48971.1"/>
    </source>
</evidence>
<dbReference type="Proteomes" id="UP000234331">
    <property type="component" value="Unassembled WGS sequence"/>
</dbReference>
<feature type="compositionally biased region" description="Basic residues" evidence="1">
    <location>
        <begin position="133"/>
        <end position="147"/>
    </location>
</feature>
<feature type="compositionally biased region" description="Basic residues" evidence="1">
    <location>
        <begin position="82"/>
        <end position="100"/>
    </location>
</feature>
<reference evidence="2 3" key="1">
    <citation type="submission" date="2017-06" db="EMBL/GenBank/DDBJ databases">
        <authorList>
            <person name="Kim H.J."/>
            <person name="Triplett B.A."/>
        </authorList>
    </citation>
    <scope>NUCLEOTIDE SEQUENCE [LARGE SCALE GENOMIC DNA]</scope>
    <source>
        <strain evidence="2">FRACA_ARgP5</strain>
    </source>
</reference>
<accession>A0A2I2KTH6</accession>
<dbReference type="AlphaFoldDB" id="A0A2I2KTH6"/>
<name>A0A2I2KTH6_9ACTN</name>
<organism evidence="2 3">
    <name type="scientific">Frankia canadensis</name>
    <dbReference type="NCBI Taxonomy" id="1836972"/>
    <lineage>
        <taxon>Bacteria</taxon>
        <taxon>Bacillati</taxon>
        <taxon>Actinomycetota</taxon>
        <taxon>Actinomycetes</taxon>
        <taxon>Frankiales</taxon>
        <taxon>Frankiaceae</taxon>
        <taxon>Frankia</taxon>
    </lineage>
</organism>
<gene>
    <name evidence="2" type="ORF">FRACA_2960003</name>
</gene>
<sequence length="297" mass="32108">MSHRTSACGSPGITATGRRPIAVPLTARRQRPSGSGRMQPARGQGRDTGNAVRAPTSAGKPGINRSQRRDLDGQSHTGPSRARPRGRGRPRAARRQHPGRRTQNGARASQTGSVVVRRRALTRQDQEQVARGGRPHHRRAPGRHRARERCGAGDRGMGRSVLPRHRRRAARPGDAVSRGGGHGRWAIYQARSPLTVPARPGESDSSDGALRPPTTPDPQDLTVTHLVHHSSHEDQRKRPALTRARVTGSPTRQEKKTIIDRGGGIDGTHLERRSWPAAARPAGSRPGAPTHLRGPSC</sequence>
<feature type="region of interest" description="Disordered" evidence="1">
    <location>
        <begin position="1"/>
        <end position="297"/>
    </location>
</feature>
<proteinExistence type="predicted"/>
<dbReference type="EMBL" id="FZMO01000219">
    <property type="protein sequence ID" value="SNQ48971.1"/>
    <property type="molecule type" value="Genomic_DNA"/>
</dbReference>
<evidence type="ECO:0000256" key="1">
    <source>
        <dbReference type="SAM" id="MobiDB-lite"/>
    </source>
</evidence>
<feature type="compositionally biased region" description="Polar residues" evidence="1">
    <location>
        <begin position="102"/>
        <end position="113"/>
    </location>
</feature>